<organism evidence="1 2">
    <name type="scientific">Nocardiopsis exhalans</name>
    <dbReference type="NCBI Taxonomy" id="163604"/>
    <lineage>
        <taxon>Bacteria</taxon>
        <taxon>Bacillati</taxon>
        <taxon>Actinomycetota</taxon>
        <taxon>Actinomycetes</taxon>
        <taxon>Streptosporangiales</taxon>
        <taxon>Nocardiopsidaceae</taxon>
        <taxon>Nocardiopsis</taxon>
    </lineage>
</organism>
<evidence type="ECO:0000313" key="1">
    <source>
        <dbReference type="EMBL" id="USY21761.1"/>
    </source>
</evidence>
<name>A0ABY5DF84_9ACTN</name>
<protein>
    <submittedName>
        <fullName evidence="1">Uncharacterized protein</fullName>
    </submittedName>
</protein>
<accession>A0ABY5DF84</accession>
<dbReference type="Proteomes" id="UP001055940">
    <property type="component" value="Chromosome"/>
</dbReference>
<sequence>MTPQGHAATTPDTWTTHTQAERSSIGGLGFVVGAGIVCLLVRGDAGLLLNQLPITYAEATASCVRVWGDGELRPQRVRGPEFDVEVLAPGRYAPVTGVPHSDAPNILADLNRVPFLNAGR</sequence>
<dbReference type="RefSeq" id="WP_254420600.1">
    <property type="nucleotide sequence ID" value="NZ_BAAAJB010000058.1"/>
</dbReference>
<reference evidence="1" key="1">
    <citation type="submission" date="2022-06" db="EMBL/GenBank/DDBJ databases">
        <authorList>
            <person name="Ping M."/>
        </authorList>
    </citation>
    <scope>NUCLEOTIDE SEQUENCE</scope>
    <source>
        <strain evidence="1">JCM11759T</strain>
    </source>
</reference>
<keyword evidence="2" id="KW-1185">Reference proteome</keyword>
<dbReference type="EMBL" id="CP099837">
    <property type="protein sequence ID" value="USY21761.1"/>
    <property type="molecule type" value="Genomic_DNA"/>
</dbReference>
<proteinExistence type="predicted"/>
<evidence type="ECO:0000313" key="2">
    <source>
        <dbReference type="Proteomes" id="UP001055940"/>
    </source>
</evidence>
<gene>
    <name evidence="1" type="ORF">NE857_09220</name>
</gene>